<accession>A0AAD8KKH7</accession>
<gene>
    <name evidence="1" type="ORF">QVD17_19813</name>
</gene>
<protein>
    <submittedName>
        <fullName evidence="1">Uncharacterized protein</fullName>
    </submittedName>
</protein>
<sequence>MTSIPSRQFHISLTISKLLFPQHIHIMIAPDEEDDHNSNCFFDFTFIDQMPDELQHLDLFTDLSTGFLVGVCRKPN</sequence>
<proteinExistence type="predicted"/>
<comment type="caution">
    <text evidence="1">The sequence shown here is derived from an EMBL/GenBank/DDBJ whole genome shotgun (WGS) entry which is preliminary data.</text>
</comment>
<dbReference type="EMBL" id="JAUHHV010000005">
    <property type="protein sequence ID" value="KAK1424483.1"/>
    <property type="molecule type" value="Genomic_DNA"/>
</dbReference>
<evidence type="ECO:0000313" key="2">
    <source>
        <dbReference type="Proteomes" id="UP001229421"/>
    </source>
</evidence>
<dbReference type="AlphaFoldDB" id="A0AAD8KKH7"/>
<evidence type="ECO:0000313" key="1">
    <source>
        <dbReference type="EMBL" id="KAK1424483.1"/>
    </source>
</evidence>
<organism evidence="1 2">
    <name type="scientific">Tagetes erecta</name>
    <name type="common">African marigold</name>
    <dbReference type="NCBI Taxonomy" id="13708"/>
    <lineage>
        <taxon>Eukaryota</taxon>
        <taxon>Viridiplantae</taxon>
        <taxon>Streptophyta</taxon>
        <taxon>Embryophyta</taxon>
        <taxon>Tracheophyta</taxon>
        <taxon>Spermatophyta</taxon>
        <taxon>Magnoliopsida</taxon>
        <taxon>eudicotyledons</taxon>
        <taxon>Gunneridae</taxon>
        <taxon>Pentapetalae</taxon>
        <taxon>asterids</taxon>
        <taxon>campanulids</taxon>
        <taxon>Asterales</taxon>
        <taxon>Asteraceae</taxon>
        <taxon>Asteroideae</taxon>
        <taxon>Heliantheae alliance</taxon>
        <taxon>Tageteae</taxon>
        <taxon>Tagetes</taxon>
    </lineage>
</organism>
<name>A0AAD8KKH7_TARER</name>
<dbReference type="Proteomes" id="UP001229421">
    <property type="component" value="Unassembled WGS sequence"/>
</dbReference>
<reference evidence="1" key="1">
    <citation type="journal article" date="2023" name="bioRxiv">
        <title>Improved chromosome-level genome assembly for marigold (Tagetes erecta).</title>
        <authorList>
            <person name="Jiang F."/>
            <person name="Yuan L."/>
            <person name="Wang S."/>
            <person name="Wang H."/>
            <person name="Xu D."/>
            <person name="Wang A."/>
            <person name="Fan W."/>
        </authorList>
    </citation>
    <scope>NUCLEOTIDE SEQUENCE</scope>
    <source>
        <strain evidence="1">WSJ</strain>
        <tissue evidence="1">Leaf</tissue>
    </source>
</reference>
<keyword evidence="2" id="KW-1185">Reference proteome</keyword>